<evidence type="ECO:0000313" key="1">
    <source>
        <dbReference type="EMBL" id="EHI56966.1"/>
    </source>
</evidence>
<reference evidence="1 2" key="1">
    <citation type="submission" date="2011-08" db="EMBL/GenBank/DDBJ databases">
        <title>The Genome Sequence of Clostridium hathewayi WAL-18680.</title>
        <authorList>
            <consortium name="The Broad Institute Genome Sequencing Platform"/>
            <person name="Earl A."/>
            <person name="Ward D."/>
            <person name="Feldgarden M."/>
            <person name="Gevers D."/>
            <person name="Finegold S.M."/>
            <person name="Summanen P.H."/>
            <person name="Molitoris D.R."/>
            <person name="Song M."/>
            <person name="Daigneault M."/>
            <person name="Allen-Vercoe E."/>
            <person name="Young S.K."/>
            <person name="Zeng Q."/>
            <person name="Gargeya S."/>
            <person name="Fitzgerald M."/>
            <person name="Haas B."/>
            <person name="Abouelleil A."/>
            <person name="Alvarado L."/>
            <person name="Arachchi H.M."/>
            <person name="Berlin A."/>
            <person name="Brown A."/>
            <person name="Chapman S.B."/>
            <person name="Chen Z."/>
            <person name="Dunbar C."/>
            <person name="Freedman E."/>
            <person name="Gearin G."/>
            <person name="Gellesch M."/>
            <person name="Goldberg J."/>
            <person name="Griggs A."/>
            <person name="Gujja S."/>
            <person name="Heiman D."/>
            <person name="Howarth C."/>
            <person name="Larson L."/>
            <person name="Lui A."/>
            <person name="MacDonald P.J.P."/>
            <person name="Montmayeur A."/>
            <person name="Murphy C."/>
            <person name="Neiman D."/>
            <person name="Pearson M."/>
            <person name="Priest M."/>
            <person name="Roberts A."/>
            <person name="Saif S."/>
            <person name="Shea T."/>
            <person name="Shenoy N."/>
            <person name="Sisk P."/>
            <person name="Stolte C."/>
            <person name="Sykes S."/>
            <person name="Wortman J."/>
            <person name="Nusbaum C."/>
            <person name="Birren B."/>
        </authorList>
    </citation>
    <scope>NUCLEOTIDE SEQUENCE [LARGE SCALE GENOMIC DNA]</scope>
    <source>
        <strain evidence="1 2">WAL-18680</strain>
    </source>
</reference>
<evidence type="ECO:0000313" key="2">
    <source>
        <dbReference type="Proteomes" id="UP000005384"/>
    </source>
</evidence>
<protein>
    <recommendedName>
        <fullName evidence="3">Gp5/Type VI secretion system Vgr protein OB-fold domain-containing protein</fullName>
    </recommendedName>
</protein>
<dbReference type="AlphaFoldDB" id="G5IMZ5"/>
<dbReference type="EMBL" id="ADLN01000127">
    <property type="protein sequence ID" value="EHI56966.1"/>
    <property type="molecule type" value="Genomic_DNA"/>
</dbReference>
<name>G5IMZ5_9FIRM</name>
<organism evidence="1 2">
    <name type="scientific">Hungatella hathewayi WAL-18680</name>
    <dbReference type="NCBI Taxonomy" id="742737"/>
    <lineage>
        <taxon>Bacteria</taxon>
        <taxon>Bacillati</taxon>
        <taxon>Bacillota</taxon>
        <taxon>Clostridia</taxon>
        <taxon>Lachnospirales</taxon>
        <taxon>Lachnospiraceae</taxon>
        <taxon>Hungatella</taxon>
    </lineage>
</organism>
<dbReference type="RefSeq" id="WP_006782861.1">
    <property type="nucleotide sequence ID" value="NZ_JH379030.1"/>
</dbReference>
<dbReference type="HOGENOM" id="CLU_1000297_0_0_9"/>
<proteinExistence type="predicted"/>
<evidence type="ECO:0008006" key="3">
    <source>
        <dbReference type="Google" id="ProtNLM"/>
    </source>
</evidence>
<accession>G5IMZ5</accession>
<sequence length="278" mass="31016">MKLSKGGIEYTYHVGNPERSIFKAEEKLRGVSVCGKIVEVMDEYVKLDFGRIEDISEMSQNYKYRYLPITGNIMYAMPEKGTKVELYFPTSNIKQAYVRNCFLPSSEWLDESTKCLVTCYGKAMIMEPAGIVWRAQSEKGSQEIRLQQTAGIQLSSSREIMLTAKGDITLQARMTCMISSGTEIEMEQTGTINSLKVFGSSIKMSSERYETAASDIGGKVQQQNSDSMPECDLSEIKQYVFAAIPYQQCDPLTEQVLASTPMILSISSSKDTGAGYSR</sequence>
<dbReference type="PATRIC" id="fig|742737.3.peg.4857"/>
<dbReference type="Proteomes" id="UP000005384">
    <property type="component" value="Unassembled WGS sequence"/>
</dbReference>
<keyword evidence="2" id="KW-1185">Reference proteome</keyword>
<comment type="caution">
    <text evidence="1">The sequence shown here is derived from an EMBL/GenBank/DDBJ whole genome shotgun (WGS) entry which is preliminary data.</text>
</comment>
<gene>
    <name evidence="1" type="ORF">HMPREF9473_04873</name>
</gene>